<organism evidence="3 4">
    <name type="scientific">Xylophilus rhododendri</name>
    <dbReference type="NCBI Taxonomy" id="2697032"/>
    <lineage>
        <taxon>Bacteria</taxon>
        <taxon>Pseudomonadati</taxon>
        <taxon>Pseudomonadota</taxon>
        <taxon>Betaproteobacteria</taxon>
        <taxon>Burkholderiales</taxon>
        <taxon>Xylophilus</taxon>
    </lineage>
</organism>
<dbReference type="KEGG" id="xyk:GT347_04010"/>
<dbReference type="EMBL" id="CP047650">
    <property type="protein sequence ID" value="QHI97214.1"/>
    <property type="molecule type" value="Genomic_DNA"/>
</dbReference>
<proteinExistence type="inferred from homology"/>
<evidence type="ECO:0000313" key="3">
    <source>
        <dbReference type="EMBL" id="QHI97214.1"/>
    </source>
</evidence>
<gene>
    <name evidence="3" type="ORF">GT347_04010</name>
</gene>
<keyword evidence="4" id="KW-1185">Reference proteome</keyword>
<dbReference type="SUPFAM" id="SSF53850">
    <property type="entry name" value="Periplasmic binding protein-like II"/>
    <property type="match status" value="1"/>
</dbReference>
<dbReference type="AlphaFoldDB" id="A0A857J024"/>
<protein>
    <submittedName>
        <fullName evidence="3">Tripartite tricarboxylate transporter substrate binding protein</fullName>
    </submittedName>
</protein>
<feature type="chain" id="PRO_5032660764" evidence="2">
    <location>
        <begin position="28"/>
        <end position="326"/>
    </location>
</feature>
<feature type="signal peptide" evidence="2">
    <location>
        <begin position="1"/>
        <end position="27"/>
    </location>
</feature>
<comment type="similarity">
    <text evidence="1">Belongs to the UPF0065 (bug) family.</text>
</comment>
<evidence type="ECO:0000313" key="4">
    <source>
        <dbReference type="Proteomes" id="UP000464787"/>
    </source>
</evidence>
<keyword evidence="2" id="KW-0732">Signal</keyword>
<dbReference type="Pfam" id="PF03401">
    <property type="entry name" value="TctC"/>
    <property type="match status" value="1"/>
</dbReference>
<dbReference type="PIRSF" id="PIRSF017082">
    <property type="entry name" value="YflP"/>
    <property type="match status" value="1"/>
</dbReference>
<dbReference type="InterPro" id="IPR042100">
    <property type="entry name" value="Bug_dom1"/>
</dbReference>
<evidence type="ECO:0000256" key="1">
    <source>
        <dbReference type="ARBA" id="ARBA00006987"/>
    </source>
</evidence>
<name>A0A857J024_9BURK</name>
<dbReference type="PANTHER" id="PTHR42928">
    <property type="entry name" value="TRICARBOXYLATE-BINDING PROTEIN"/>
    <property type="match status" value="1"/>
</dbReference>
<dbReference type="InterPro" id="IPR005064">
    <property type="entry name" value="BUG"/>
</dbReference>
<dbReference type="PANTHER" id="PTHR42928:SF5">
    <property type="entry name" value="BLR1237 PROTEIN"/>
    <property type="match status" value="1"/>
</dbReference>
<dbReference type="Gene3D" id="3.40.190.150">
    <property type="entry name" value="Bordetella uptake gene, domain 1"/>
    <property type="match status" value="1"/>
</dbReference>
<reference evidence="3 4" key="1">
    <citation type="submission" date="2020-01" db="EMBL/GenBank/DDBJ databases">
        <title>Genome sequencing of strain KACC 21265.</title>
        <authorList>
            <person name="Heo J."/>
            <person name="Kim S.-J."/>
            <person name="Kim J.-S."/>
            <person name="Hong S.-B."/>
            <person name="Kwon S.-W."/>
        </authorList>
    </citation>
    <scope>NUCLEOTIDE SEQUENCE [LARGE SCALE GENOMIC DNA]</scope>
    <source>
        <strain evidence="3 4">KACC 21265</strain>
    </source>
</reference>
<dbReference type="RefSeq" id="WP_160550732.1">
    <property type="nucleotide sequence ID" value="NZ_CP047650.1"/>
</dbReference>
<evidence type="ECO:0000256" key="2">
    <source>
        <dbReference type="SAM" id="SignalP"/>
    </source>
</evidence>
<accession>A0A857J024</accession>
<dbReference type="Proteomes" id="UP000464787">
    <property type="component" value="Chromosome"/>
</dbReference>
<sequence length="326" mass="34730">MPIPSRPSPASRLAALLLAACATVAHAAFPDKPIRLVVPYAAGGGTDAIARHLAQRLGPRLDNQPVLVDNRTGADGIIGTEYVAKSPPDGYTYVLVVTAHLVNPYIKKKLPFDTLEDLVGVTRVAQSPMVFAAKADAPYSNPQELAAAIRKDLKAYGSYGSSDSMTRLVGAMFNQKQHLADVTHIAYRGGAPLVADTAAGNLGFAVTTLLSAKPLIEAGRLKAIGITSGTRSPLLPSAPTMVESGMKDFEIYITYSIYAPAKTPREILERMQHEVAAVVKSPEMVEILAQQAAVPVANSVTEFNAQSRSEAKFWEKLVKDTGIVPE</sequence>
<dbReference type="Gene3D" id="3.40.190.10">
    <property type="entry name" value="Periplasmic binding protein-like II"/>
    <property type="match status" value="1"/>
</dbReference>